<evidence type="ECO:0000256" key="2">
    <source>
        <dbReference type="ARBA" id="ARBA00022980"/>
    </source>
</evidence>
<evidence type="ECO:0000256" key="3">
    <source>
        <dbReference type="ARBA" id="ARBA00023274"/>
    </source>
</evidence>
<dbReference type="GO" id="GO:0006412">
    <property type="term" value="P:translation"/>
    <property type="evidence" value="ECO:0007669"/>
    <property type="project" value="UniProtKB-UniRule"/>
</dbReference>
<dbReference type="PANTHER" id="PTHR12903">
    <property type="entry name" value="MITOCHONDRIAL RIBOSOMAL PROTEIN L24"/>
    <property type="match status" value="1"/>
</dbReference>
<dbReference type="InterPro" id="IPR008991">
    <property type="entry name" value="Translation_prot_SH3-like_sf"/>
</dbReference>
<dbReference type="SUPFAM" id="SSF50104">
    <property type="entry name" value="Translation proteins SH3-like domain"/>
    <property type="match status" value="1"/>
</dbReference>
<accession>A0A846TX74</accession>
<dbReference type="RefSeq" id="WP_168105134.1">
    <property type="nucleotide sequence ID" value="NZ_CP051215.1"/>
</dbReference>
<keyword evidence="5" id="KW-0694">RNA-binding</keyword>
<dbReference type="AlphaFoldDB" id="A0A846TX74"/>
<evidence type="ECO:0000313" key="8">
    <source>
        <dbReference type="EMBL" id="NKE38661.1"/>
    </source>
</evidence>
<sequence>MALGKKSKAIKILDTKLKKGDKVKIIAGKYKGTVAPIIKVLRDKNRVVIEGITMKKHQKPTQENQEGGIIEIPAPIHISNVQIIDGKSGKANKVSRLGYTFKDKKKIRVYRKSGSEA</sequence>
<dbReference type="GO" id="GO:1990904">
    <property type="term" value="C:ribonucleoprotein complex"/>
    <property type="evidence" value="ECO:0007669"/>
    <property type="project" value="UniProtKB-KW"/>
</dbReference>
<dbReference type="InterPro" id="IPR005824">
    <property type="entry name" value="KOW"/>
</dbReference>
<keyword evidence="3 5" id="KW-0687">Ribonucleoprotein</keyword>
<dbReference type="InterPro" id="IPR003256">
    <property type="entry name" value="Ribosomal_uL24"/>
</dbReference>
<dbReference type="HAMAP" id="MF_01326_B">
    <property type="entry name" value="Ribosomal_uL24_B"/>
    <property type="match status" value="1"/>
</dbReference>
<dbReference type="Pfam" id="PF17136">
    <property type="entry name" value="ribosomal_L24"/>
    <property type="match status" value="1"/>
</dbReference>
<keyword evidence="5" id="KW-0699">rRNA-binding</keyword>
<dbReference type="NCBIfam" id="TIGR01079">
    <property type="entry name" value="rplX_bact"/>
    <property type="match status" value="1"/>
</dbReference>
<dbReference type="EMBL" id="JAAVVK010000002">
    <property type="protein sequence ID" value="NKE38661.1"/>
    <property type="molecule type" value="Genomic_DNA"/>
</dbReference>
<evidence type="ECO:0000259" key="7">
    <source>
        <dbReference type="SMART" id="SM00739"/>
    </source>
</evidence>
<dbReference type="GO" id="GO:0005840">
    <property type="term" value="C:ribosome"/>
    <property type="evidence" value="ECO:0007669"/>
    <property type="project" value="UniProtKB-KW"/>
</dbReference>
<dbReference type="Gene3D" id="2.30.30.30">
    <property type="match status" value="1"/>
</dbReference>
<dbReference type="GO" id="GO:0019843">
    <property type="term" value="F:rRNA binding"/>
    <property type="evidence" value="ECO:0007669"/>
    <property type="project" value="UniProtKB-UniRule"/>
</dbReference>
<evidence type="ECO:0000256" key="5">
    <source>
        <dbReference type="HAMAP-Rule" id="MF_01326"/>
    </source>
</evidence>
<evidence type="ECO:0000256" key="6">
    <source>
        <dbReference type="RuleBase" id="RU003477"/>
    </source>
</evidence>
<evidence type="ECO:0000256" key="4">
    <source>
        <dbReference type="ARBA" id="ARBA00035206"/>
    </source>
</evidence>
<dbReference type="InterPro" id="IPR005825">
    <property type="entry name" value="Ribosomal_uL24_CS"/>
</dbReference>
<reference evidence="8 9" key="1">
    <citation type="submission" date="2020-04" db="EMBL/GenBank/DDBJ databases">
        <title>Complete genome sequence of Spiroplasma platyhelix ATCC 51748, an insect isolate.</title>
        <authorList>
            <person name="Green E.A."/>
            <person name="Klassen J.L."/>
        </authorList>
    </citation>
    <scope>NUCLEOTIDE SEQUENCE [LARGE SCALE GENOMIC DNA]</scope>
    <source>
        <strain evidence="8 9">PALS-1</strain>
    </source>
</reference>
<dbReference type="GO" id="GO:0003735">
    <property type="term" value="F:structural constituent of ribosome"/>
    <property type="evidence" value="ECO:0007669"/>
    <property type="project" value="InterPro"/>
</dbReference>
<dbReference type="InterPro" id="IPR014722">
    <property type="entry name" value="Rib_uL2_dom2"/>
</dbReference>
<evidence type="ECO:0000256" key="1">
    <source>
        <dbReference type="ARBA" id="ARBA00010618"/>
    </source>
</evidence>
<proteinExistence type="inferred from homology"/>
<keyword evidence="9" id="KW-1185">Reference proteome</keyword>
<comment type="caution">
    <text evidence="8">The sequence shown here is derived from an EMBL/GenBank/DDBJ whole genome shotgun (WGS) entry which is preliminary data.</text>
</comment>
<organism evidence="8 9">
    <name type="scientific">Spiroplasma platyhelix PALS-1</name>
    <dbReference type="NCBI Taxonomy" id="1276218"/>
    <lineage>
        <taxon>Bacteria</taxon>
        <taxon>Bacillati</taxon>
        <taxon>Mycoplasmatota</taxon>
        <taxon>Mollicutes</taxon>
        <taxon>Entomoplasmatales</taxon>
        <taxon>Spiroplasmataceae</taxon>
        <taxon>Spiroplasma</taxon>
    </lineage>
</organism>
<dbReference type="InterPro" id="IPR041988">
    <property type="entry name" value="Ribosomal_uL24_KOW"/>
</dbReference>
<dbReference type="InterPro" id="IPR057264">
    <property type="entry name" value="Ribosomal_uL24_C"/>
</dbReference>
<comment type="similarity">
    <text evidence="1 5 6">Belongs to the universal ribosomal protein uL24 family.</text>
</comment>
<dbReference type="Proteomes" id="UP000584587">
    <property type="component" value="Unassembled WGS sequence"/>
</dbReference>
<comment type="subunit">
    <text evidence="5">Part of the 50S ribosomal subunit.</text>
</comment>
<gene>
    <name evidence="5 8" type="primary">rplX</name>
    <name evidence="8" type="ORF">HER12_02685</name>
</gene>
<comment type="function">
    <text evidence="5">One of the proteins that surrounds the polypeptide exit tunnel on the outside of the subunit.</text>
</comment>
<feature type="domain" description="KOW" evidence="7">
    <location>
        <begin position="16"/>
        <end position="43"/>
    </location>
</feature>
<name>A0A846TX74_9MOLU</name>
<dbReference type="SMART" id="SM00739">
    <property type="entry name" value="KOW"/>
    <property type="match status" value="1"/>
</dbReference>
<evidence type="ECO:0000313" key="9">
    <source>
        <dbReference type="Proteomes" id="UP000584587"/>
    </source>
</evidence>
<dbReference type="PROSITE" id="PS01108">
    <property type="entry name" value="RIBOSOMAL_L24"/>
    <property type="match status" value="1"/>
</dbReference>
<dbReference type="Pfam" id="PF00467">
    <property type="entry name" value="KOW"/>
    <property type="match status" value="1"/>
</dbReference>
<dbReference type="CDD" id="cd06089">
    <property type="entry name" value="KOW_RPL26"/>
    <property type="match status" value="1"/>
</dbReference>
<protein>
    <recommendedName>
        <fullName evidence="4 5">Large ribosomal subunit protein uL24</fullName>
    </recommendedName>
</protein>
<comment type="function">
    <text evidence="5">One of two assembly initiator proteins, it binds directly to the 5'-end of the 23S rRNA, where it nucleates assembly of the 50S subunit.</text>
</comment>
<keyword evidence="2 5" id="KW-0689">Ribosomal protein</keyword>